<reference evidence="1" key="1">
    <citation type="submission" date="2020-05" db="EMBL/GenBank/DDBJ databases">
        <authorList>
            <person name="Chiriac C."/>
            <person name="Salcher M."/>
            <person name="Ghai R."/>
            <person name="Kavagutti S V."/>
        </authorList>
    </citation>
    <scope>NUCLEOTIDE SEQUENCE</scope>
</reference>
<dbReference type="EMBL" id="CAFAAJ010000022">
    <property type="protein sequence ID" value="CAB4793990.1"/>
    <property type="molecule type" value="Genomic_DNA"/>
</dbReference>
<protein>
    <submittedName>
        <fullName evidence="1">Unannotated protein</fullName>
    </submittedName>
</protein>
<organism evidence="1">
    <name type="scientific">freshwater metagenome</name>
    <dbReference type="NCBI Taxonomy" id="449393"/>
    <lineage>
        <taxon>unclassified sequences</taxon>
        <taxon>metagenomes</taxon>
        <taxon>ecological metagenomes</taxon>
    </lineage>
</organism>
<gene>
    <name evidence="1" type="ORF">UFOPK3001_00497</name>
</gene>
<name>A0A6J6X966_9ZZZZ</name>
<sequence length="77" mass="8309">MPLSDIRPERFAAANTTIGVGISASPLLSTEYFQTVCMNSGVANQKPETGMLKISVVTAAPLKRRRRNRARSSSGWG</sequence>
<accession>A0A6J6X966</accession>
<proteinExistence type="predicted"/>
<dbReference type="AlphaFoldDB" id="A0A6J6X966"/>
<evidence type="ECO:0000313" key="1">
    <source>
        <dbReference type="EMBL" id="CAB4793990.1"/>
    </source>
</evidence>